<dbReference type="InterPro" id="IPR006070">
    <property type="entry name" value="Sua5-like_dom"/>
</dbReference>
<dbReference type="GO" id="GO:0003725">
    <property type="term" value="F:double-stranded RNA binding"/>
    <property type="evidence" value="ECO:0007669"/>
    <property type="project" value="InterPro"/>
</dbReference>
<dbReference type="OrthoDB" id="9808093at2"/>
<keyword evidence="12" id="KW-0808">Transferase</keyword>
<evidence type="ECO:0000256" key="1">
    <source>
        <dbReference type="ARBA" id="ARBA00004711"/>
    </source>
</evidence>
<dbReference type="RefSeq" id="WP_108911113.1">
    <property type="nucleotide sequence ID" value="NZ_CP021886.1"/>
</dbReference>
<evidence type="ECO:0000313" key="13">
    <source>
        <dbReference type="Proteomes" id="UP000244890"/>
    </source>
</evidence>
<proteinExistence type="inferred from homology"/>
<dbReference type="Pfam" id="PF01300">
    <property type="entry name" value="Sua5_yciO_yrdC"/>
    <property type="match status" value="1"/>
</dbReference>
<dbReference type="Pfam" id="PF07503">
    <property type="entry name" value="zf-HYPF"/>
    <property type="match status" value="2"/>
</dbReference>
<protein>
    <recommendedName>
        <fullName evidence="8">Carbamoyltransferase</fullName>
        <ecNumber evidence="8">6.2.-.-</ecNumber>
    </recommendedName>
</protein>
<feature type="active site" evidence="9">
    <location>
        <position position="39"/>
    </location>
</feature>
<evidence type="ECO:0000256" key="9">
    <source>
        <dbReference type="PROSITE-ProRule" id="PRU00520"/>
    </source>
</evidence>
<dbReference type="InterPro" id="IPR001792">
    <property type="entry name" value="Acylphosphatase-like_dom"/>
</dbReference>
<dbReference type="InterPro" id="IPR011125">
    <property type="entry name" value="Znf_HypF"/>
</dbReference>
<dbReference type="PROSITE" id="PS51160">
    <property type="entry name" value="ACYLPHOSPHATASE_3"/>
    <property type="match status" value="1"/>
</dbReference>
<keyword evidence="4" id="KW-0479">Metal-binding</keyword>
<dbReference type="PANTHER" id="PTHR42959:SF1">
    <property type="entry name" value="CARBAMOYLTRANSFERASE HYPF"/>
    <property type="match status" value="1"/>
</dbReference>
<dbReference type="KEGG" id="had:CDV25_05555"/>
<dbReference type="Gene3D" id="3.30.110.120">
    <property type="match status" value="1"/>
</dbReference>
<dbReference type="InterPro" id="IPR036046">
    <property type="entry name" value="Acylphosphatase-like_dom_sf"/>
</dbReference>
<dbReference type="PROSITE" id="PS00150">
    <property type="entry name" value="ACYLPHOSPHATASE_1"/>
    <property type="match status" value="1"/>
</dbReference>
<dbReference type="Gene3D" id="3.30.420.360">
    <property type="match status" value="1"/>
</dbReference>
<dbReference type="UniPathway" id="UPA00335"/>
<dbReference type="Pfam" id="PF00708">
    <property type="entry name" value="Acylphosphatase"/>
    <property type="match status" value="1"/>
</dbReference>
<dbReference type="EMBL" id="CP021886">
    <property type="protein sequence ID" value="AWI34287.1"/>
    <property type="molecule type" value="Genomic_DNA"/>
</dbReference>
<evidence type="ECO:0000256" key="4">
    <source>
        <dbReference type="ARBA" id="ARBA00022723"/>
    </source>
</evidence>
<keyword evidence="5" id="KW-0863">Zinc-finger</keyword>
<dbReference type="SUPFAM" id="SSF54975">
    <property type="entry name" value="Acylphosphatase/BLUF domain-like"/>
    <property type="match status" value="1"/>
</dbReference>
<dbReference type="PANTHER" id="PTHR42959">
    <property type="entry name" value="CARBAMOYLTRANSFERASE"/>
    <property type="match status" value="1"/>
</dbReference>
<comment type="similarity">
    <text evidence="2 8">Belongs to the carbamoyltransferase HypF family.</text>
</comment>
<organism evidence="12 13">
    <name type="scientific">Helicobacter apodemus</name>
    <dbReference type="NCBI Taxonomy" id="135569"/>
    <lineage>
        <taxon>Bacteria</taxon>
        <taxon>Pseudomonadati</taxon>
        <taxon>Campylobacterota</taxon>
        <taxon>Epsilonproteobacteria</taxon>
        <taxon>Campylobacterales</taxon>
        <taxon>Helicobacteraceae</taxon>
        <taxon>Helicobacter</taxon>
    </lineage>
</organism>
<sequence>MQKLKTFQILIKGIVQGVGFRPFIYKIATKYHLKGYVLNNNQGVKLCIQGEEKNLQSFLKSLKNPPNSARIDSITQKELKTSPNFHSFEIKKSLEHSFKSAIIPADIAMCKKCKKELFNPKNRRYGYPFISCIDCGGRYSLIASLPYDRDKTAMTDFKMCKACQKEYENPASRRFHSEINCCPNCGPKLFFTRDFSPQKLPDSQITPFLNTLKNPLESAILALKNGEILAIKGVGGYALICDARNKEAILNLRKRKNRPKKPFALMCKDTNTAKQFATLNAKEIEVLNSPIAPILLSQAKNSCLPLELIAPNLSTLGIILPYAPLHHLLFAHLDFPLIFTSANLSGEPLVKDYYQICEKLQHICDGILLYNRDIFNPIDDSLVRVIHQKTQVLRRARGYLCDVTLPIKHHKRYSSFITLGAQQKSTFTFHFRDKTLLSPHLGDLDNIESFENFKKTLKLFSARYTTKIHTFGLDMHPNYHQRHLVQPQDKTILIQHHFAHLLSNIAENSLKEEVLGIIFDGTGYGIDGSIWGGEFLQWNPNNPLSFKQLWHFQPFYLLGGESAIKDTRKLAIEAIFIAFKNDYCQIKLPFITSLQKDYGENSLETLHHLHQRQNQPLCQSVGRLFDIIATLCGVIEKTSYEGEAGMILESLAKYALQNKKTPKTYTFKCQDSIIFWEIMIQEIYRDLQNNLDKEQIALNFHFTLAKIIQTLTQNQQNIALSGGCFQNLILTTLTLKLLKNKSVFLNYEIPCNDGGISFGQAYFMQLLENNHYNNSL</sequence>
<dbReference type="GO" id="GO:0051604">
    <property type="term" value="P:protein maturation"/>
    <property type="evidence" value="ECO:0007669"/>
    <property type="project" value="TreeGrafter"/>
</dbReference>
<dbReference type="Pfam" id="PF17788">
    <property type="entry name" value="HypF_C"/>
    <property type="match status" value="1"/>
</dbReference>
<dbReference type="InterPro" id="IPR017968">
    <property type="entry name" value="Acylphosphatase_CS"/>
</dbReference>
<evidence type="ECO:0000256" key="6">
    <source>
        <dbReference type="ARBA" id="ARBA00022833"/>
    </source>
</evidence>
<dbReference type="AlphaFoldDB" id="A0A2U8FEP7"/>
<keyword evidence="6" id="KW-0862">Zinc</keyword>
<evidence type="ECO:0000313" key="12">
    <source>
        <dbReference type="EMBL" id="AWI34287.1"/>
    </source>
</evidence>
<evidence type="ECO:0000256" key="8">
    <source>
        <dbReference type="PIRNR" id="PIRNR006256"/>
    </source>
</evidence>
<dbReference type="Pfam" id="PF22521">
    <property type="entry name" value="HypF_C_2"/>
    <property type="match status" value="1"/>
</dbReference>
<dbReference type="GO" id="GO:0003998">
    <property type="term" value="F:acylphosphatase activity"/>
    <property type="evidence" value="ECO:0007669"/>
    <property type="project" value="UniProtKB-EC"/>
</dbReference>
<evidence type="ECO:0000259" key="10">
    <source>
        <dbReference type="PROSITE" id="PS51160"/>
    </source>
</evidence>
<dbReference type="InterPro" id="IPR017945">
    <property type="entry name" value="DHBP_synth_RibB-like_a/b_dom"/>
</dbReference>
<reference evidence="12 13" key="1">
    <citation type="submission" date="2017-06" db="EMBL/GenBank/DDBJ databases">
        <title>Complete genome of Helicobacter apodemus.</title>
        <authorList>
            <person name="Cho S."/>
        </authorList>
    </citation>
    <scope>NUCLEOTIDE SEQUENCE [LARGE SCALE GENOMIC DNA]</scope>
    <source>
        <strain evidence="13">SNUVETPUB-15-01</strain>
    </source>
</reference>
<dbReference type="SUPFAM" id="SSF55821">
    <property type="entry name" value="YrdC/RibB"/>
    <property type="match status" value="1"/>
</dbReference>
<dbReference type="Gene3D" id="3.30.420.40">
    <property type="match status" value="1"/>
</dbReference>
<dbReference type="Proteomes" id="UP000244890">
    <property type="component" value="Chromosome"/>
</dbReference>
<accession>A0A2U8FEP7</accession>
<evidence type="ECO:0000256" key="2">
    <source>
        <dbReference type="ARBA" id="ARBA00008097"/>
    </source>
</evidence>
<dbReference type="InterPro" id="IPR004421">
    <property type="entry name" value="Carbamoyltransferase_HypF"/>
</dbReference>
<evidence type="ECO:0000256" key="3">
    <source>
        <dbReference type="ARBA" id="ARBA00022598"/>
    </source>
</evidence>
<feature type="active site" evidence="9">
    <location>
        <position position="21"/>
    </location>
</feature>
<comment type="catalytic activity">
    <reaction evidence="7">
        <text>C-terminal L-cysteinyl-[HypE protein] + carbamoyl phosphate + ATP + H2O = C-terminal S-carboxamide-L-cysteinyl-[HypE protein] + AMP + phosphate + diphosphate + H(+)</text>
        <dbReference type="Rhea" id="RHEA:55636"/>
        <dbReference type="Rhea" id="RHEA-COMP:14247"/>
        <dbReference type="Rhea" id="RHEA-COMP:14392"/>
        <dbReference type="ChEBI" id="CHEBI:15377"/>
        <dbReference type="ChEBI" id="CHEBI:15378"/>
        <dbReference type="ChEBI" id="CHEBI:30616"/>
        <dbReference type="ChEBI" id="CHEBI:33019"/>
        <dbReference type="ChEBI" id="CHEBI:43474"/>
        <dbReference type="ChEBI" id="CHEBI:58228"/>
        <dbReference type="ChEBI" id="CHEBI:76913"/>
        <dbReference type="ChEBI" id="CHEBI:139126"/>
        <dbReference type="ChEBI" id="CHEBI:456215"/>
    </reaction>
</comment>
<dbReference type="PROSITE" id="PS51163">
    <property type="entry name" value="YRDC"/>
    <property type="match status" value="1"/>
</dbReference>
<dbReference type="NCBIfam" id="TIGR00143">
    <property type="entry name" value="hypF"/>
    <property type="match status" value="1"/>
</dbReference>
<dbReference type="InterPro" id="IPR051060">
    <property type="entry name" value="Carbamoyltrans_HypF-like"/>
</dbReference>
<keyword evidence="3" id="KW-0436">Ligase</keyword>
<dbReference type="InterPro" id="IPR041440">
    <property type="entry name" value="HypF_C"/>
</dbReference>
<comment type="pathway">
    <text evidence="1">Protein modification; [NiFe] hydrogenase maturation.</text>
</comment>
<dbReference type="GO" id="GO:0008270">
    <property type="term" value="F:zinc ion binding"/>
    <property type="evidence" value="ECO:0007669"/>
    <property type="project" value="UniProtKB-KW"/>
</dbReference>
<name>A0A2U8FEP7_9HELI</name>
<gene>
    <name evidence="12" type="primary">hypF</name>
    <name evidence="12" type="ORF">CDV25_05555</name>
</gene>
<comment type="catalytic activity">
    <reaction evidence="9">
        <text>an acyl phosphate + H2O = a carboxylate + phosphate + H(+)</text>
        <dbReference type="Rhea" id="RHEA:14965"/>
        <dbReference type="ChEBI" id="CHEBI:15377"/>
        <dbReference type="ChEBI" id="CHEBI:15378"/>
        <dbReference type="ChEBI" id="CHEBI:29067"/>
        <dbReference type="ChEBI" id="CHEBI:43474"/>
        <dbReference type="ChEBI" id="CHEBI:59918"/>
        <dbReference type="EC" id="3.6.1.7"/>
    </reaction>
</comment>
<keyword evidence="9" id="KW-0378">Hydrolase</keyword>
<dbReference type="GO" id="GO:0016874">
    <property type="term" value="F:ligase activity"/>
    <property type="evidence" value="ECO:0007669"/>
    <property type="project" value="UniProtKB-UniRule"/>
</dbReference>
<feature type="domain" description="Acylphosphatase-like" evidence="10">
    <location>
        <begin position="6"/>
        <end position="92"/>
    </location>
</feature>
<dbReference type="Gene3D" id="3.90.870.50">
    <property type="match status" value="1"/>
</dbReference>
<evidence type="ECO:0000259" key="11">
    <source>
        <dbReference type="PROSITE" id="PS51163"/>
    </source>
</evidence>
<evidence type="ECO:0000256" key="7">
    <source>
        <dbReference type="ARBA" id="ARBA00048220"/>
    </source>
</evidence>
<dbReference type="GO" id="GO:0016743">
    <property type="term" value="F:carboxyl- or carbamoyltransferase activity"/>
    <property type="evidence" value="ECO:0007669"/>
    <property type="project" value="UniProtKB-UniRule"/>
</dbReference>
<dbReference type="EC" id="6.2.-.-" evidence="8"/>
<dbReference type="PIRSF" id="PIRSF006256">
    <property type="entry name" value="CMPcnvr_hdrg_mat"/>
    <property type="match status" value="1"/>
</dbReference>
<evidence type="ECO:0000256" key="5">
    <source>
        <dbReference type="ARBA" id="ARBA00022771"/>
    </source>
</evidence>
<feature type="domain" description="YrdC-like" evidence="11">
    <location>
        <begin position="213"/>
        <end position="398"/>
    </location>
</feature>
<dbReference type="InterPro" id="IPR055128">
    <property type="entry name" value="HypF_C_2"/>
</dbReference>